<dbReference type="Proteomes" id="UP000747542">
    <property type="component" value="Unassembled WGS sequence"/>
</dbReference>
<comment type="caution">
    <text evidence="1">The sequence shown here is derived from an EMBL/GenBank/DDBJ whole genome shotgun (WGS) entry which is preliminary data.</text>
</comment>
<gene>
    <name evidence="1" type="ORF">Hamer_G001437</name>
</gene>
<proteinExistence type="predicted"/>
<accession>A0A8J5TIG6</accession>
<sequence>MVWTASYFTISLCQEDCEIEAVQRRATKVIPSLRNKPYEERLEELDLFSLKKRRLRGTDHLE</sequence>
<dbReference type="EMBL" id="JAHLQT010006108">
    <property type="protein sequence ID" value="KAG7175366.1"/>
    <property type="molecule type" value="Genomic_DNA"/>
</dbReference>
<evidence type="ECO:0000313" key="2">
    <source>
        <dbReference type="Proteomes" id="UP000747542"/>
    </source>
</evidence>
<dbReference type="AlphaFoldDB" id="A0A8J5TIG6"/>
<evidence type="ECO:0000313" key="1">
    <source>
        <dbReference type="EMBL" id="KAG7175366.1"/>
    </source>
</evidence>
<reference evidence="1" key="1">
    <citation type="journal article" date="2021" name="Sci. Adv.">
        <title>The American lobster genome reveals insights on longevity, neural, and immune adaptations.</title>
        <authorList>
            <person name="Polinski J.M."/>
            <person name="Zimin A.V."/>
            <person name="Clark K.F."/>
            <person name="Kohn A.B."/>
            <person name="Sadowski N."/>
            <person name="Timp W."/>
            <person name="Ptitsyn A."/>
            <person name="Khanna P."/>
            <person name="Romanova D.Y."/>
            <person name="Williams P."/>
            <person name="Greenwood S.J."/>
            <person name="Moroz L.L."/>
            <person name="Walt D.R."/>
            <person name="Bodnar A.G."/>
        </authorList>
    </citation>
    <scope>NUCLEOTIDE SEQUENCE</scope>
    <source>
        <strain evidence="1">GMGI-L3</strain>
    </source>
</reference>
<protein>
    <submittedName>
        <fullName evidence="1">Uncharacterized protein</fullName>
    </submittedName>
</protein>
<name>A0A8J5TIG6_HOMAM</name>
<organism evidence="1 2">
    <name type="scientific">Homarus americanus</name>
    <name type="common">American lobster</name>
    <dbReference type="NCBI Taxonomy" id="6706"/>
    <lineage>
        <taxon>Eukaryota</taxon>
        <taxon>Metazoa</taxon>
        <taxon>Ecdysozoa</taxon>
        <taxon>Arthropoda</taxon>
        <taxon>Crustacea</taxon>
        <taxon>Multicrustacea</taxon>
        <taxon>Malacostraca</taxon>
        <taxon>Eumalacostraca</taxon>
        <taxon>Eucarida</taxon>
        <taxon>Decapoda</taxon>
        <taxon>Pleocyemata</taxon>
        <taxon>Astacidea</taxon>
        <taxon>Nephropoidea</taxon>
        <taxon>Nephropidae</taxon>
        <taxon>Homarus</taxon>
    </lineage>
</organism>
<keyword evidence="2" id="KW-1185">Reference proteome</keyword>